<evidence type="ECO:0000256" key="1">
    <source>
        <dbReference type="ARBA" id="ARBA00006992"/>
    </source>
</evidence>
<feature type="domain" description="Strawberry notch AAA" evidence="4">
    <location>
        <begin position="78"/>
        <end position="195"/>
    </location>
</feature>
<reference evidence="6" key="2">
    <citation type="submission" date="2024-10" db="UniProtKB">
        <authorList>
            <consortium name="EnsemblProtists"/>
        </authorList>
    </citation>
    <scope>IDENTIFICATION</scope>
</reference>
<dbReference type="PaxDb" id="2903-EOD07809"/>
<dbReference type="PANTHER" id="PTHR12706:SF30">
    <property type="entry name" value="PROTEIN STRAWBERRY NOTCH-RELATED"/>
    <property type="match status" value="1"/>
</dbReference>
<dbReference type="EnsemblProtists" id="EOD07809">
    <property type="protein sequence ID" value="EOD07809"/>
    <property type="gene ID" value="EMIHUDRAFT_249392"/>
</dbReference>
<reference evidence="7" key="1">
    <citation type="journal article" date="2013" name="Nature">
        <title>Pan genome of the phytoplankton Emiliania underpins its global distribution.</title>
        <authorList>
            <person name="Read B.A."/>
            <person name="Kegel J."/>
            <person name="Klute M.J."/>
            <person name="Kuo A."/>
            <person name="Lefebvre S.C."/>
            <person name="Maumus F."/>
            <person name="Mayer C."/>
            <person name="Miller J."/>
            <person name="Monier A."/>
            <person name="Salamov A."/>
            <person name="Young J."/>
            <person name="Aguilar M."/>
            <person name="Claverie J.M."/>
            <person name="Frickenhaus S."/>
            <person name="Gonzalez K."/>
            <person name="Herman E.K."/>
            <person name="Lin Y.C."/>
            <person name="Napier J."/>
            <person name="Ogata H."/>
            <person name="Sarno A.F."/>
            <person name="Shmutz J."/>
            <person name="Schroeder D."/>
            <person name="de Vargas C."/>
            <person name="Verret F."/>
            <person name="von Dassow P."/>
            <person name="Valentin K."/>
            <person name="Van de Peer Y."/>
            <person name="Wheeler G."/>
            <person name="Dacks J.B."/>
            <person name="Delwiche C.F."/>
            <person name="Dyhrman S.T."/>
            <person name="Glockner G."/>
            <person name="John U."/>
            <person name="Richards T."/>
            <person name="Worden A.Z."/>
            <person name="Zhang X."/>
            <person name="Grigoriev I.V."/>
            <person name="Allen A.E."/>
            <person name="Bidle K."/>
            <person name="Borodovsky M."/>
            <person name="Bowler C."/>
            <person name="Brownlee C."/>
            <person name="Cock J.M."/>
            <person name="Elias M."/>
            <person name="Gladyshev V.N."/>
            <person name="Groth M."/>
            <person name="Guda C."/>
            <person name="Hadaegh A."/>
            <person name="Iglesias-Rodriguez M.D."/>
            <person name="Jenkins J."/>
            <person name="Jones B.M."/>
            <person name="Lawson T."/>
            <person name="Leese F."/>
            <person name="Lindquist E."/>
            <person name="Lobanov A."/>
            <person name="Lomsadze A."/>
            <person name="Malik S.B."/>
            <person name="Marsh M.E."/>
            <person name="Mackinder L."/>
            <person name="Mock T."/>
            <person name="Mueller-Roeber B."/>
            <person name="Pagarete A."/>
            <person name="Parker M."/>
            <person name="Probert I."/>
            <person name="Quesneville H."/>
            <person name="Raines C."/>
            <person name="Rensing S.A."/>
            <person name="Riano-Pachon D.M."/>
            <person name="Richier S."/>
            <person name="Rokitta S."/>
            <person name="Shiraiwa Y."/>
            <person name="Soanes D.M."/>
            <person name="van der Giezen M."/>
            <person name="Wahlund T.M."/>
            <person name="Williams B."/>
            <person name="Wilson W."/>
            <person name="Wolfe G."/>
            <person name="Wurch L.L."/>
        </authorList>
    </citation>
    <scope>NUCLEOTIDE SEQUENCE</scope>
</reference>
<dbReference type="eggNOG" id="KOG1513">
    <property type="taxonomic scope" value="Eukaryota"/>
</dbReference>
<evidence type="ECO:0008006" key="8">
    <source>
        <dbReference type="Google" id="ProtNLM"/>
    </source>
</evidence>
<evidence type="ECO:0000313" key="6">
    <source>
        <dbReference type="EnsemblProtists" id="EOD07809"/>
    </source>
</evidence>
<dbReference type="GO" id="GO:0005634">
    <property type="term" value="C:nucleus"/>
    <property type="evidence" value="ECO:0007669"/>
    <property type="project" value="TreeGrafter"/>
</dbReference>
<dbReference type="GeneID" id="17253962"/>
<dbReference type="Pfam" id="PF13872">
    <property type="entry name" value="AAA_34"/>
    <property type="match status" value="2"/>
</dbReference>
<dbReference type="AlphaFoldDB" id="A0A0D3I974"/>
<dbReference type="PANTHER" id="PTHR12706">
    <property type="entry name" value="STRAWBERRY NOTCH-RELATED"/>
    <property type="match status" value="1"/>
</dbReference>
<comment type="similarity">
    <text evidence="1">Belongs to the SBNO family.</text>
</comment>
<dbReference type="InterPro" id="IPR039187">
    <property type="entry name" value="SNO_AAA"/>
</dbReference>
<dbReference type="RefSeq" id="XP_005760238.1">
    <property type="nucleotide sequence ID" value="XM_005760181.1"/>
</dbReference>
<feature type="domain" description="Strawberry notch AAA" evidence="4">
    <location>
        <begin position="207"/>
        <end position="321"/>
    </location>
</feature>
<protein>
    <recommendedName>
        <fullName evidence="8">Strawberry notch AAA domain-containing protein</fullName>
    </recommendedName>
</protein>
<evidence type="ECO:0000256" key="2">
    <source>
        <dbReference type="SAM" id="MobiDB-lite"/>
    </source>
</evidence>
<dbReference type="InterPro" id="IPR027417">
    <property type="entry name" value="P-loop_NTPase"/>
</dbReference>
<feature type="domain" description="SBNO alpha/beta" evidence="5">
    <location>
        <begin position="716"/>
        <end position="767"/>
    </location>
</feature>
<accession>A0A0D3I974</accession>
<dbReference type="KEGG" id="ehx:EMIHUDRAFT_249392"/>
<feature type="compositionally biased region" description="Low complexity" evidence="2">
    <location>
        <begin position="854"/>
        <end position="878"/>
    </location>
</feature>
<dbReference type="InterPro" id="IPR057332">
    <property type="entry name" value="SBNO_a/b_dom"/>
</dbReference>
<evidence type="ECO:0000259" key="3">
    <source>
        <dbReference type="Pfam" id="PF13871"/>
    </source>
</evidence>
<feature type="region of interest" description="Disordered" evidence="2">
    <location>
        <begin position="850"/>
        <end position="918"/>
    </location>
</feature>
<organism evidence="6 7">
    <name type="scientific">Emiliania huxleyi (strain CCMP1516)</name>
    <dbReference type="NCBI Taxonomy" id="280463"/>
    <lineage>
        <taxon>Eukaryota</taxon>
        <taxon>Haptista</taxon>
        <taxon>Haptophyta</taxon>
        <taxon>Prymnesiophyceae</taxon>
        <taxon>Isochrysidales</taxon>
        <taxon>Noelaerhabdaceae</taxon>
        <taxon>Emiliania</taxon>
    </lineage>
</organism>
<dbReference type="GO" id="GO:0006355">
    <property type="term" value="P:regulation of DNA-templated transcription"/>
    <property type="evidence" value="ECO:0007669"/>
    <property type="project" value="InterPro"/>
</dbReference>
<dbReference type="InterPro" id="IPR026741">
    <property type="entry name" value="SNO"/>
</dbReference>
<evidence type="ECO:0000313" key="7">
    <source>
        <dbReference type="Proteomes" id="UP000013827"/>
    </source>
</evidence>
<dbReference type="Proteomes" id="UP000013827">
    <property type="component" value="Unassembled WGS sequence"/>
</dbReference>
<evidence type="ECO:0000259" key="5">
    <source>
        <dbReference type="Pfam" id="PF25373"/>
    </source>
</evidence>
<dbReference type="Pfam" id="PF13871">
    <property type="entry name" value="Helicase_C_4"/>
    <property type="match status" value="1"/>
</dbReference>
<dbReference type="InterPro" id="IPR026937">
    <property type="entry name" value="SBNO_Helicase_C_dom"/>
</dbReference>
<keyword evidence="7" id="KW-1185">Reference proteome</keyword>
<feature type="domain" description="Strawberry notch helicase C" evidence="3">
    <location>
        <begin position="431"/>
        <end position="611"/>
    </location>
</feature>
<dbReference type="SUPFAM" id="SSF52540">
    <property type="entry name" value="P-loop containing nucleoside triphosphate hydrolases"/>
    <property type="match status" value="1"/>
</dbReference>
<proteinExistence type="inferred from homology"/>
<dbReference type="GO" id="GO:0031490">
    <property type="term" value="F:chromatin DNA binding"/>
    <property type="evidence" value="ECO:0007669"/>
    <property type="project" value="TreeGrafter"/>
</dbReference>
<dbReference type="HOGENOM" id="CLU_000212_2_1_1"/>
<dbReference type="GO" id="GO:0042393">
    <property type="term" value="F:histone binding"/>
    <property type="evidence" value="ECO:0007669"/>
    <property type="project" value="TreeGrafter"/>
</dbReference>
<name>A0A0D3I974_EMIH1</name>
<sequence>MEASRWWLHLAKAGDLEVVVACADIAERERDRIGSSMGGRVSGRRGRRAIRRRPANLGVVSEELFVSFEAAAETPGLPHPADVAEPASLAATPPPQCTYPLLDALPSNLVSSGALSSLQLQFVGLACQRHLTVMPTDPPTRAGFFLGDGAGVGKGRQLAAVLLDSLAPMPRHIWFSSSADLRNDAIRDLTDLGCHCPAGVLFSTYATLLVAWCGGPAFDGCLLFDECHKAKNWTGKEETSSKVAAAVRELQRARATAFRWLIARFLVSQGHGFLFDSQSTPLGASDLSNLAYMERLGLWGPGASFRDFDAFVEGVKNRGEAPLSAEQASAFDAAAAFWSQQLLPALEAAAERTGAQAGATVRAFWGAHQRFFRQLCVGFKVPALVAEVRAALGSGSCVVVGLQSTGEAALERVAKARLLQAAAELELPPAALDLLIDECGGAAAVAEMTGRKARVALNVTERNAFMDGKKLVAVISDAASTGISLHADARSANQRRRVHITLELAWSADKAVQQLGRSHRANQTSAPRYVLLCTDVGGEARFGSSVARKLEAMGALTKGDRRAEIGSLDTLDVDTAPSSLDTFNLDTAWGRKALKALLAAAYAGDSSVLPHLAADSAAIESARAGLDAAQKGSEKELELFDLFAAALREVVSAAKRDGRYDAGVADISAGARLLEPEALIWRDPITGARAHAATVEVDRGVSPQYGEHLLLLALPKAREPHMAVLTRPNTGLSLYEEAWTDLHRKYARVLPPSAAEADWTAAYNGACNERIGGRLTRIQLITGSTLPMLPVLEEVAKKHSANLTARDRAVGAVRVILDGRRLLGVRFARSCMADLKEELLKWNLARGATHRKGSSSSSSAAASSALAAVPKATKAPKASGGLDVRSFFTSKSADSGPRSPATRPSSEEPIDLTSPGGD</sequence>
<evidence type="ECO:0000259" key="4">
    <source>
        <dbReference type="Pfam" id="PF13872"/>
    </source>
</evidence>
<dbReference type="Pfam" id="PF25373">
    <property type="entry name" value="SBNO"/>
    <property type="match status" value="1"/>
</dbReference>